<dbReference type="GO" id="GO:0009399">
    <property type="term" value="P:nitrogen fixation"/>
    <property type="evidence" value="ECO:0007669"/>
    <property type="project" value="InterPro"/>
</dbReference>
<reference evidence="1" key="1">
    <citation type="submission" date="2016-08" db="EMBL/GenBank/DDBJ databases">
        <authorList>
            <person name="Seilhamer J.J."/>
        </authorList>
    </citation>
    <scope>NUCLEOTIDE SEQUENCE</scope>
    <source>
        <strain evidence="1">86</strain>
    </source>
</reference>
<protein>
    <submittedName>
        <fullName evidence="1">NAD(+)--dinitrogen-reductase ADP-D-ribosyltransferase</fullName>
        <ecNumber evidence="1">2.4.2.37</ecNumber>
    </submittedName>
</protein>
<dbReference type="EMBL" id="FMJD01000007">
    <property type="protein sequence ID" value="SCM76145.1"/>
    <property type="molecule type" value="Genomic_DNA"/>
</dbReference>
<name>A0A212LF28_9HYPH</name>
<dbReference type="RefSeq" id="WP_288196386.1">
    <property type="nucleotide sequence ID" value="NZ_LT608334.1"/>
</dbReference>
<sequence length="271" mass="30434">MPPPASLPYGTNLVGLPTGLIASVGFNDEPAPLHISGVREMNDPLFEMLAKAEDMADASDAFLKYMVAVYGLDFAQRSDDGGAGIRRPFRSSFLRLLIGWGYDSSSPEAAVLKGWVESRFGLLPGFHRQPIGAVGDIAFLGYVEERMASGFHTNSIFSQLDLLYEYVQWVLANLVYPEESHVRLYRGVDGFHEHHVVGRFDRRHFILRLNSLSSFTTDRWVADCFGHTILTVDVPLPKILFANTLLAFFPLRSEREFWVIGGDYRVSVERD</sequence>
<accession>A0A212LF28</accession>
<dbReference type="InterPro" id="IPR009953">
    <property type="entry name" value="DRA_trans"/>
</dbReference>
<dbReference type="Pfam" id="PF07357">
    <property type="entry name" value="DRAT"/>
    <property type="match status" value="1"/>
</dbReference>
<dbReference type="GO" id="GO:0030701">
    <property type="term" value="F:NAD+-dinitrogen-reductase ADP-D-ribosyltransferase activity"/>
    <property type="evidence" value="ECO:0007669"/>
    <property type="project" value="UniProtKB-EC"/>
</dbReference>
<proteinExistence type="predicted"/>
<keyword evidence="1" id="KW-0808">Transferase</keyword>
<gene>
    <name evidence="1" type="primary">draT</name>
    <name evidence="1" type="ORF">KL86PLE_30592</name>
</gene>
<organism evidence="1">
    <name type="scientific">uncultured Pleomorphomonas sp</name>
    <dbReference type="NCBI Taxonomy" id="442121"/>
    <lineage>
        <taxon>Bacteria</taxon>
        <taxon>Pseudomonadati</taxon>
        <taxon>Pseudomonadota</taxon>
        <taxon>Alphaproteobacteria</taxon>
        <taxon>Hyphomicrobiales</taxon>
        <taxon>Pleomorphomonadaceae</taxon>
        <taxon>Pleomorphomonas</taxon>
        <taxon>environmental samples</taxon>
    </lineage>
</organism>
<dbReference type="AlphaFoldDB" id="A0A212LF28"/>
<dbReference type="EC" id="2.4.2.37" evidence="1"/>
<evidence type="ECO:0000313" key="1">
    <source>
        <dbReference type="EMBL" id="SCM76145.1"/>
    </source>
</evidence>
<keyword evidence="1" id="KW-0328">Glycosyltransferase</keyword>